<dbReference type="Proteomes" id="UP000276215">
    <property type="component" value="Unassembled WGS sequence"/>
</dbReference>
<dbReference type="InterPro" id="IPR027796">
    <property type="entry name" value="OTT_1508_deam-like"/>
</dbReference>
<keyword evidence="2" id="KW-1185">Reference proteome</keyword>
<dbReference type="STRING" id="1336337.A0A3N4JCZ1"/>
<reference evidence="1 2" key="1">
    <citation type="journal article" date="2018" name="Nat. Ecol. Evol.">
        <title>Pezizomycetes genomes reveal the molecular basis of ectomycorrhizal truffle lifestyle.</title>
        <authorList>
            <person name="Murat C."/>
            <person name="Payen T."/>
            <person name="Noel B."/>
            <person name="Kuo A."/>
            <person name="Morin E."/>
            <person name="Chen J."/>
            <person name="Kohler A."/>
            <person name="Krizsan K."/>
            <person name="Balestrini R."/>
            <person name="Da Silva C."/>
            <person name="Montanini B."/>
            <person name="Hainaut M."/>
            <person name="Levati E."/>
            <person name="Barry K.W."/>
            <person name="Belfiori B."/>
            <person name="Cichocki N."/>
            <person name="Clum A."/>
            <person name="Dockter R.B."/>
            <person name="Fauchery L."/>
            <person name="Guy J."/>
            <person name="Iotti M."/>
            <person name="Le Tacon F."/>
            <person name="Lindquist E.A."/>
            <person name="Lipzen A."/>
            <person name="Malagnac F."/>
            <person name="Mello A."/>
            <person name="Molinier V."/>
            <person name="Miyauchi S."/>
            <person name="Poulain J."/>
            <person name="Riccioni C."/>
            <person name="Rubini A."/>
            <person name="Sitrit Y."/>
            <person name="Splivallo R."/>
            <person name="Traeger S."/>
            <person name="Wang M."/>
            <person name="Zifcakova L."/>
            <person name="Wipf D."/>
            <person name="Zambonelli A."/>
            <person name="Paolocci F."/>
            <person name="Nowrousian M."/>
            <person name="Ottonello S."/>
            <person name="Baldrian P."/>
            <person name="Spatafora J.W."/>
            <person name="Henrissat B."/>
            <person name="Nagy L.G."/>
            <person name="Aury J.M."/>
            <person name="Wincker P."/>
            <person name="Grigoriev I.V."/>
            <person name="Bonfante P."/>
            <person name="Martin F.M."/>
        </authorList>
    </citation>
    <scope>NUCLEOTIDE SEQUENCE [LARGE SCALE GENOMIC DNA]</scope>
    <source>
        <strain evidence="1 2">120613-1</strain>
    </source>
</reference>
<protein>
    <submittedName>
        <fullName evidence="1">Uncharacterized protein</fullName>
    </submittedName>
</protein>
<evidence type="ECO:0000313" key="1">
    <source>
        <dbReference type="EMBL" id="RPA96125.1"/>
    </source>
</evidence>
<name>A0A3N4JCZ1_9PEZI</name>
<evidence type="ECO:0000313" key="2">
    <source>
        <dbReference type="Proteomes" id="UP000276215"/>
    </source>
</evidence>
<sequence length="506" mass="58478">MANELDPHHLVALMNCEFQNKQDHASHHLGSTSYSLKYGVRYDHDTNIRSFPILDAIASISVSQESSKGVAIALQLNSQKQEIHLTIAENQEVKDSLINHLTNIWAKLKALSDEYAKQRVGRPDKHEGKSPEMSMDMALPLEVEIFRDIHLYSLEKQMKRVKRWKDDLCIFMTHLLERRGSVDLQGIELNLYNIVVGLILTLKLIYRLYDNPQNELTHQEWEMIYSNSLCIGENMTLVLVDRNWSGCENLAWELKDYRPDGPFKLRHALEKLTSLNRHIESLFAFAHSPRLRRALQYRMSISVVPEQTCTIKFPTLQKQWQSILETTCIEHTDWQWEEAGKLLRRFPLEEYTCPVHCECGLIQYLQAKQDTPWGNVPPFRYIGVSKLSCSACRIWIEAFNGLGRQQFYTRGSHRKWYWPWGMPTVEESLGKIMTGKISGEYIAHQEELGHLRSGSCSSDTSSLQGAQSRSSTAQKELFTSRIAEAELEYGGSRLDLMRATYQEHQK</sequence>
<accession>A0A3N4JCZ1</accession>
<dbReference type="AlphaFoldDB" id="A0A3N4JCZ1"/>
<dbReference type="Pfam" id="PF14441">
    <property type="entry name" value="OTT_1508_deam"/>
    <property type="match status" value="1"/>
</dbReference>
<dbReference type="EMBL" id="ML120417">
    <property type="protein sequence ID" value="RPA96125.1"/>
    <property type="molecule type" value="Genomic_DNA"/>
</dbReference>
<dbReference type="OrthoDB" id="5308969at2759"/>
<gene>
    <name evidence="1" type="ORF">L873DRAFT_1845502</name>
</gene>
<proteinExistence type="predicted"/>
<organism evidence="1 2">
    <name type="scientific">Choiromyces venosus 120613-1</name>
    <dbReference type="NCBI Taxonomy" id="1336337"/>
    <lineage>
        <taxon>Eukaryota</taxon>
        <taxon>Fungi</taxon>
        <taxon>Dikarya</taxon>
        <taxon>Ascomycota</taxon>
        <taxon>Pezizomycotina</taxon>
        <taxon>Pezizomycetes</taxon>
        <taxon>Pezizales</taxon>
        <taxon>Tuberaceae</taxon>
        <taxon>Choiromyces</taxon>
    </lineage>
</organism>